<feature type="transmembrane region" description="Helical" evidence="5">
    <location>
        <begin position="339"/>
        <end position="360"/>
    </location>
</feature>
<dbReference type="Pfam" id="PF07690">
    <property type="entry name" value="MFS_1"/>
    <property type="match status" value="1"/>
</dbReference>
<feature type="transmembrane region" description="Helical" evidence="5">
    <location>
        <begin position="443"/>
        <end position="465"/>
    </location>
</feature>
<feature type="transmembrane region" description="Helical" evidence="5">
    <location>
        <begin position="105"/>
        <end position="126"/>
    </location>
</feature>
<feature type="transmembrane region" description="Helical" evidence="5">
    <location>
        <begin position="274"/>
        <end position="299"/>
    </location>
</feature>
<dbReference type="Gene3D" id="1.20.1250.20">
    <property type="entry name" value="MFS general substrate transporter like domains"/>
    <property type="match status" value="1"/>
</dbReference>
<sequence length="488" mass="50203">MTDTPSSGAGRWFALAALLSANFLIILDLFIVNVSLPSLQTRLGASFSQVHLVIVAYDAALAVLLIIGARLGDLFGRRRIFLWGMGLFTASSLICGLAPGPGILIGGRVIQGAAAALLMPQVLASIRVMFDGASRARAFGAMGAVQGVAATISQLAGGFLIEQDYAGLGWRTIFLINLPIGLAAMLAARLCIPETRASVSSRLDVAGALLAALGLFLLLVPIMLGHDHGWPWWSYAGPAAAVPVLAAFVRHELRLSRRGGVPLIEMALFANRRFVTGVSAVFLFFSAISSFFLSLTMLLQFGLELSPLAAGAVFTPSALAFFAASLSGPRLAEWLGRRALLLGVLVFGAGIALSAAGAILDVANMTLIVAALVLNGAGQGIVIPLAFNAVLGAVRAEDAGMGSGISSTMQLTGTTVGVAVVGVVLFAAIGSPDLLDAGRAQRYGHALAWATIYNLVAVAVSYLLFARLMGSAPAAGAVPAARVQAGGD</sequence>
<comment type="subcellular location">
    <subcellularLocation>
        <location evidence="1">Membrane</location>
        <topology evidence="1">Multi-pass membrane protein</topology>
    </subcellularLocation>
</comment>
<evidence type="ECO:0000256" key="2">
    <source>
        <dbReference type="ARBA" id="ARBA00022692"/>
    </source>
</evidence>
<evidence type="ECO:0000313" key="8">
    <source>
        <dbReference type="Proteomes" id="UP000289184"/>
    </source>
</evidence>
<feature type="transmembrane region" description="Helical" evidence="5">
    <location>
        <begin position="305"/>
        <end position="327"/>
    </location>
</feature>
<dbReference type="InterPro" id="IPR036259">
    <property type="entry name" value="MFS_trans_sf"/>
</dbReference>
<evidence type="ECO:0000256" key="4">
    <source>
        <dbReference type="ARBA" id="ARBA00023136"/>
    </source>
</evidence>
<name>A0A446CFA7_9BURK</name>
<proteinExistence type="predicted"/>
<evidence type="ECO:0000256" key="3">
    <source>
        <dbReference type="ARBA" id="ARBA00022989"/>
    </source>
</evidence>
<keyword evidence="2 5" id="KW-0812">Transmembrane</keyword>
<dbReference type="GO" id="GO:0022857">
    <property type="term" value="F:transmembrane transporter activity"/>
    <property type="evidence" value="ECO:0007669"/>
    <property type="project" value="InterPro"/>
</dbReference>
<evidence type="ECO:0000313" key="7">
    <source>
        <dbReference type="EMBL" id="SSW66574.1"/>
    </source>
</evidence>
<dbReference type="Proteomes" id="UP000289184">
    <property type="component" value="Unassembled WGS sequence"/>
</dbReference>
<dbReference type="SUPFAM" id="SSF103473">
    <property type="entry name" value="MFS general substrate transporter"/>
    <property type="match status" value="1"/>
</dbReference>
<dbReference type="GO" id="GO:0016020">
    <property type="term" value="C:membrane"/>
    <property type="evidence" value="ECO:0007669"/>
    <property type="project" value="UniProtKB-SubCell"/>
</dbReference>
<evidence type="ECO:0000259" key="6">
    <source>
        <dbReference type="PROSITE" id="PS50850"/>
    </source>
</evidence>
<dbReference type="Gene3D" id="1.20.1720.10">
    <property type="entry name" value="Multidrug resistance protein D"/>
    <property type="match status" value="1"/>
</dbReference>
<feature type="transmembrane region" description="Helical" evidence="5">
    <location>
        <begin position="230"/>
        <end position="249"/>
    </location>
</feature>
<feature type="transmembrane region" description="Helical" evidence="5">
    <location>
        <begin position="204"/>
        <end position="224"/>
    </location>
</feature>
<feature type="domain" description="Major facilitator superfamily (MFS) profile" evidence="6">
    <location>
        <begin position="14"/>
        <end position="469"/>
    </location>
</feature>
<dbReference type="PROSITE" id="PS50850">
    <property type="entry name" value="MFS"/>
    <property type="match status" value="1"/>
</dbReference>
<dbReference type="PANTHER" id="PTHR42718">
    <property type="entry name" value="MAJOR FACILITATOR SUPERFAMILY MULTIDRUG TRANSPORTER MFSC"/>
    <property type="match status" value="1"/>
</dbReference>
<dbReference type="InterPro" id="IPR011701">
    <property type="entry name" value="MFS"/>
</dbReference>
<dbReference type="RefSeq" id="WP_129527859.1">
    <property type="nucleotide sequence ID" value="NZ_UFQB01000009.1"/>
</dbReference>
<feature type="transmembrane region" description="Helical" evidence="5">
    <location>
        <begin position="173"/>
        <end position="192"/>
    </location>
</feature>
<dbReference type="CDD" id="cd17321">
    <property type="entry name" value="MFS_MMR_MDR_like"/>
    <property type="match status" value="1"/>
</dbReference>
<keyword evidence="8" id="KW-1185">Reference proteome</keyword>
<evidence type="ECO:0000256" key="1">
    <source>
        <dbReference type="ARBA" id="ARBA00004141"/>
    </source>
</evidence>
<feature type="transmembrane region" description="Helical" evidence="5">
    <location>
        <begin position="366"/>
        <end position="391"/>
    </location>
</feature>
<dbReference type="EMBL" id="UFQB01000009">
    <property type="protein sequence ID" value="SSW66574.1"/>
    <property type="molecule type" value="Genomic_DNA"/>
</dbReference>
<keyword evidence="3 5" id="KW-1133">Transmembrane helix</keyword>
<dbReference type="PRINTS" id="PR01036">
    <property type="entry name" value="TCRTETB"/>
</dbReference>
<dbReference type="OrthoDB" id="9807274at2"/>
<gene>
    <name evidence="7" type="primary">stp_3</name>
    <name evidence="7" type="ORF">AGI3411_02669</name>
</gene>
<accession>A0A446CFA7</accession>
<protein>
    <submittedName>
        <fullName evidence="7">Multidrug resistance protein Stp</fullName>
    </submittedName>
</protein>
<feature type="transmembrane region" description="Helical" evidence="5">
    <location>
        <begin position="12"/>
        <end position="36"/>
    </location>
</feature>
<evidence type="ECO:0000256" key="5">
    <source>
        <dbReference type="SAM" id="Phobius"/>
    </source>
</evidence>
<feature type="transmembrane region" description="Helical" evidence="5">
    <location>
        <begin position="80"/>
        <end position="99"/>
    </location>
</feature>
<keyword evidence="4 5" id="KW-0472">Membrane</keyword>
<organism evidence="7 8">
    <name type="scientific">Achromobacter agilis</name>
    <dbReference type="NCBI Taxonomy" id="1353888"/>
    <lineage>
        <taxon>Bacteria</taxon>
        <taxon>Pseudomonadati</taxon>
        <taxon>Pseudomonadota</taxon>
        <taxon>Betaproteobacteria</taxon>
        <taxon>Burkholderiales</taxon>
        <taxon>Alcaligenaceae</taxon>
        <taxon>Achromobacter</taxon>
    </lineage>
</organism>
<feature type="transmembrane region" description="Helical" evidence="5">
    <location>
        <begin position="138"/>
        <end position="161"/>
    </location>
</feature>
<feature type="transmembrane region" description="Helical" evidence="5">
    <location>
        <begin position="411"/>
        <end position="431"/>
    </location>
</feature>
<dbReference type="PANTHER" id="PTHR42718:SF39">
    <property type="entry name" value="ACTINORHODIN TRANSPORTER-RELATED"/>
    <property type="match status" value="1"/>
</dbReference>
<feature type="transmembrane region" description="Helical" evidence="5">
    <location>
        <begin position="48"/>
        <end position="68"/>
    </location>
</feature>
<reference evidence="7 8" key="1">
    <citation type="submission" date="2018-07" db="EMBL/GenBank/DDBJ databases">
        <authorList>
            <person name="Peeters C."/>
        </authorList>
    </citation>
    <scope>NUCLEOTIDE SEQUENCE [LARGE SCALE GENOMIC DNA]</scope>
    <source>
        <strain evidence="7 8">LMG 3411</strain>
    </source>
</reference>
<dbReference type="InterPro" id="IPR020846">
    <property type="entry name" value="MFS_dom"/>
</dbReference>
<dbReference type="AlphaFoldDB" id="A0A446CFA7"/>